<accession>A0A2W5SN21</accession>
<sequence length="312" mass="32557">MAGWLALSDGGMALGSGPDLERGCLMFDLGPRQDATTVLMEHGEGPDALSLIHDAGFGLGLMLRRGATLARHMLPVGAQAASGGLVQFRWDAATGHWSLDLSGGASAWGQGAQPLPRALLAAVMAGPRLRSTTLRWFGLAEGASVATLPLIGPRTPIATTKGTVTAAELRPGDVVLTRDHGPRRLLSVQRHDLPGRGSLAPIRLRSPFFGAACDVLVSASQQVMLSGVEVEYLFGEDAVLVEARHLADGSCAVAEEVAGVLPWIALDLGCEATLLSGGCALSTVRGASMRTLAPFEIRALQTMRRKSLRSAA</sequence>
<name>A0A2W5SN21_CERSP</name>
<organism evidence="2 3">
    <name type="scientific">Cereibacter sphaeroides</name>
    <name type="common">Rhodobacter sphaeroides</name>
    <dbReference type="NCBI Taxonomy" id="1063"/>
    <lineage>
        <taxon>Bacteria</taxon>
        <taxon>Pseudomonadati</taxon>
        <taxon>Pseudomonadota</taxon>
        <taxon>Alphaproteobacteria</taxon>
        <taxon>Rhodobacterales</taxon>
        <taxon>Paracoccaceae</taxon>
        <taxon>Cereibacter</taxon>
    </lineage>
</organism>
<evidence type="ECO:0000313" key="2">
    <source>
        <dbReference type="EMBL" id="PZR00746.1"/>
    </source>
</evidence>
<gene>
    <name evidence="2" type="ORF">DI533_09500</name>
</gene>
<evidence type="ECO:0000259" key="1">
    <source>
        <dbReference type="Pfam" id="PF13403"/>
    </source>
</evidence>
<dbReference type="InterPro" id="IPR036844">
    <property type="entry name" value="Hint_dom_sf"/>
</dbReference>
<comment type="caution">
    <text evidence="2">The sequence shown here is derived from an EMBL/GenBank/DDBJ whole genome shotgun (WGS) entry which is preliminary data.</text>
</comment>
<feature type="domain" description="Hedgehog/Intein (Hint)" evidence="1">
    <location>
        <begin position="155"/>
        <end position="258"/>
    </location>
</feature>
<dbReference type="SUPFAM" id="SSF51294">
    <property type="entry name" value="Hedgehog/intein (Hint) domain"/>
    <property type="match status" value="1"/>
</dbReference>
<dbReference type="EMBL" id="QFQS01000001">
    <property type="protein sequence ID" value="PZR00746.1"/>
    <property type="molecule type" value="Genomic_DNA"/>
</dbReference>
<dbReference type="Pfam" id="PF13403">
    <property type="entry name" value="Hint_2"/>
    <property type="match status" value="1"/>
</dbReference>
<dbReference type="AlphaFoldDB" id="A0A2W5SN21"/>
<dbReference type="InterPro" id="IPR028992">
    <property type="entry name" value="Hedgehog/Intein_dom"/>
</dbReference>
<protein>
    <recommendedName>
        <fullName evidence="1">Hedgehog/Intein (Hint) domain-containing protein</fullName>
    </recommendedName>
</protein>
<proteinExistence type="predicted"/>
<evidence type="ECO:0000313" key="3">
    <source>
        <dbReference type="Proteomes" id="UP000248975"/>
    </source>
</evidence>
<dbReference type="Proteomes" id="UP000248975">
    <property type="component" value="Unassembled WGS sequence"/>
</dbReference>
<reference evidence="2 3" key="1">
    <citation type="submission" date="2017-08" db="EMBL/GenBank/DDBJ databases">
        <title>Infants hospitalized years apart are colonized by the same room-sourced microbial strains.</title>
        <authorList>
            <person name="Brooks B."/>
            <person name="Olm M.R."/>
            <person name="Firek B.A."/>
            <person name="Baker R."/>
            <person name="Thomas B.C."/>
            <person name="Morowitz M.J."/>
            <person name="Banfield J.F."/>
        </authorList>
    </citation>
    <scope>NUCLEOTIDE SEQUENCE [LARGE SCALE GENOMIC DNA]</scope>
    <source>
        <strain evidence="2">S2_003_000_R2_11</strain>
    </source>
</reference>